<evidence type="ECO:0000313" key="3">
    <source>
        <dbReference type="Proteomes" id="UP000640299"/>
    </source>
</evidence>
<sequence>MLEFIKYFAWNWLPVIIVLGVFVIFIMPLLISLFVKPYMFVNGILGFLPTVIRVVPVVVLGSGFWYGIYWLIVTYGMTVINTVFTGLGILFGIVIVLPAMCILMLIASSLK</sequence>
<feature type="transmembrane region" description="Helical" evidence="1">
    <location>
        <begin position="84"/>
        <end position="107"/>
    </location>
</feature>
<reference evidence="2" key="1">
    <citation type="submission" date="2021-02" db="EMBL/GenBank/DDBJ databases">
        <title>cfr and optrA-positive Staphylococcus spp.</title>
        <authorList>
            <person name="Chen L."/>
        </authorList>
    </citation>
    <scope>NUCLEOTIDE SEQUENCE</scope>
    <source>
        <strain evidence="2">GDQ20D70P</strain>
        <plasmid evidence="2">pQ20D70P-cfr-optrA</plasmid>
    </source>
</reference>
<dbReference type="RefSeq" id="WP_129406991.1">
    <property type="nucleotide sequence ID" value="NZ_CP069390.1"/>
</dbReference>
<evidence type="ECO:0000313" key="2">
    <source>
        <dbReference type="EMBL" id="QRN92749.1"/>
    </source>
</evidence>
<feature type="transmembrane region" description="Helical" evidence="1">
    <location>
        <begin position="12"/>
        <end position="35"/>
    </location>
</feature>
<geneLocation type="plasmid" evidence="2 3">
    <name>pQ20D70P-cfr-optrA</name>
</geneLocation>
<evidence type="ECO:0008006" key="4">
    <source>
        <dbReference type="Google" id="ProtNLM"/>
    </source>
</evidence>
<keyword evidence="1" id="KW-0472">Membrane</keyword>
<keyword evidence="2" id="KW-0614">Plasmid</keyword>
<feature type="transmembrane region" description="Helical" evidence="1">
    <location>
        <begin position="47"/>
        <end position="72"/>
    </location>
</feature>
<name>A0AB37HVG0_MAMSC</name>
<dbReference type="AlphaFoldDB" id="A0AB37HVG0"/>
<dbReference type="Proteomes" id="UP000640299">
    <property type="component" value="Plasmid pQ20D70P-cfr-optrA"/>
</dbReference>
<accession>A0AB37HVG0</accession>
<keyword evidence="1" id="KW-0812">Transmembrane</keyword>
<keyword evidence="1" id="KW-1133">Transmembrane helix</keyword>
<gene>
    <name evidence="2" type="ORF">JRU67_14855</name>
</gene>
<organism evidence="2 3">
    <name type="scientific">Mammaliicoccus sciuri</name>
    <name type="common">Staphylococcus sciuri</name>
    <dbReference type="NCBI Taxonomy" id="1296"/>
    <lineage>
        <taxon>Bacteria</taxon>
        <taxon>Bacillati</taxon>
        <taxon>Bacillota</taxon>
        <taxon>Bacilli</taxon>
        <taxon>Bacillales</taxon>
        <taxon>Staphylococcaceae</taxon>
        <taxon>Mammaliicoccus</taxon>
    </lineage>
</organism>
<evidence type="ECO:0000256" key="1">
    <source>
        <dbReference type="SAM" id="Phobius"/>
    </source>
</evidence>
<dbReference type="EMBL" id="CP069390">
    <property type="protein sequence ID" value="QRN92749.1"/>
    <property type="molecule type" value="Genomic_DNA"/>
</dbReference>
<proteinExistence type="predicted"/>
<protein>
    <recommendedName>
        <fullName evidence="4">ABC transporter permease</fullName>
    </recommendedName>
</protein>